<organism evidence="2">
    <name type="scientific">Staphylothermus marinus</name>
    <dbReference type="NCBI Taxonomy" id="2280"/>
    <lineage>
        <taxon>Archaea</taxon>
        <taxon>Thermoproteota</taxon>
        <taxon>Thermoprotei</taxon>
        <taxon>Desulfurococcales</taxon>
        <taxon>Desulfurococcaceae</taxon>
        <taxon>Staphylothermus</taxon>
    </lineage>
</organism>
<accession>A0A7J3PJX6</accession>
<name>A0A7J3PJX6_STAMA</name>
<evidence type="ECO:0000313" key="2">
    <source>
        <dbReference type="EMBL" id="HGU64794.1"/>
    </source>
</evidence>
<proteinExistence type="predicted"/>
<sequence length="171" mass="20442">MDEVVREIPLEEIERIVREYYGRKKKEERKGKEIEIDISKIKEESEEEKVEYPKRSREVTIEKALRNEIKIYVVKEDDKVKVYIKPYTELAEGIRAILTMMEDFDIKYNRALGYVLIKTTTLEDAKRIVDKIGKMYVWLKPRVNVICVNIRDEVCTTIVEPAKFIEPQWIR</sequence>
<protein>
    <submittedName>
        <fullName evidence="2">Uncharacterized protein</fullName>
    </submittedName>
</protein>
<reference evidence="2" key="1">
    <citation type="journal article" date="2020" name="mSystems">
        <title>Genome- and Community-Level Interaction Insights into Carbon Utilization and Element Cycling Functions of Hydrothermarchaeota in Hydrothermal Sediment.</title>
        <authorList>
            <person name="Zhou Z."/>
            <person name="Liu Y."/>
            <person name="Xu W."/>
            <person name="Pan J."/>
            <person name="Luo Z.H."/>
            <person name="Li M."/>
        </authorList>
    </citation>
    <scope>NUCLEOTIDE SEQUENCE [LARGE SCALE GENOMIC DNA]</scope>
    <source>
        <strain evidence="2">SpSt-622</strain>
    </source>
</reference>
<dbReference type="AlphaFoldDB" id="A0A7J3PJX6"/>
<dbReference type="EMBL" id="DTAN01000044">
    <property type="protein sequence ID" value="HGU64794.1"/>
    <property type="molecule type" value="Genomic_DNA"/>
</dbReference>
<gene>
    <name evidence="2" type="ORF">ENT92_01070</name>
</gene>
<evidence type="ECO:0000256" key="1">
    <source>
        <dbReference type="SAM" id="Coils"/>
    </source>
</evidence>
<keyword evidence="1" id="KW-0175">Coiled coil</keyword>
<comment type="caution">
    <text evidence="2">The sequence shown here is derived from an EMBL/GenBank/DDBJ whole genome shotgun (WGS) entry which is preliminary data.</text>
</comment>
<feature type="coiled-coil region" evidence="1">
    <location>
        <begin position="10"/>
        <end position="44"/>
    </location>
</feature>